<evidence type="ECO:0000313" key="2">
    <source>
        <dbReference type="EMBL" id="EFA13473.1"/>
    </source>
</evidence>
<reference evidence="2 3" key="2">
    <citation type="journal article" date="2010" name="Nucleic Acids Res.">
        <title>BeetleBase in 2010: revisions to provide comprehensive genomic information for Tribolium castaneum.</title>
        <authorList>
            <person name="Kim H.S."/>
            <person name="Murphy T."/>
            <person name="Xia J."/>
            <person name="Caragea D."/>
            <person name="Park Y."/>
            <person name="Beeman R.W."/>
            <person name="Lorenzen M.D."/>
            <person name="Butcher S."/>
            <person name="Manak J.R."/>
            <person name="Brown S.J."/>
        </authorList>
    </citation>
    <scope>NUCLEOTIDE SEQUENCE [LARGE SCALE GENOMIC DNA]</scope>
    <source>
        <strain evidence="2 3">Georgia GA2</strain>
    </source>
</reference>
<feature type="region of interest" description="Disordered" evidence="1">
    <location>
        <begin position="61"/>
        <end position="88"/>
    </location>
</feature>
<protein>
    <submittedName>
        <fullName evidence="2">Uncharacterized protein</fullName>
    </submittedName>
</protein>
<dbReference type="AlphaFoldDB" id="D7GYN0"/>
<sequence>MTDDKNKESPKEIIPQSGQEFLNLETILQLVKAAVSEALQAQTGTVAAAAAAAAAVDQEVAGSPDIQELSRDKEASGTLGSSGNGVVSETSGLQTVFRWAGWRRLGRRETWGIA</sequence>
<dbReference type="EMBL" id="KQ972742">
    <property type="protein sequence ID" value="EFA13473.1"/>
    <property type="molecule type" value="Genomic_DNA"/>
</dbReference>
<gene>
    <name evidence="2" type="primary">GLEAN_02376</name>
    <name evidence="2" type="ORF">TcasGA2_TC002376</name>
</gene>
<name>D7GYN0_TRICA</name>
<feature type="compositionally biased region" description="Polar residues" evidence="1">
    <location>
        <begin position="78"/>
        <end position="88"/>
    </location>
</feature>
<dbReference type="PhylomeDB" id="D7GYN0"/>
<organism evidence="2 3">
    <name type="scientific">Tribolium castaneum</name>
    <name type="common">Red flour beetle</name>
    <dbReference type="NCBI Taxonomy" id="7070"/>
    <lineage>
        <taxon>Eukaryota</taxon>
        <taxon>Metazoa</taxon>
        <taxon>Ecdysozoa</taxon>
        <taxon>Arthropoda</taxon>
        <taxon>Hexapoda</taxon>
        <taxon>Insecta</taxon>
        <taxon>Pterygota</taxon>
        <taxon>Neoptera</taxon>
        <taxon>Endopterygota</taxon>
        <taxon>Coleoptera</taxon>
        <taxon>Polyphaga</taxon>
        <taxon>Cucujiformia</taxon>
        <taxon>Tenebrionidae</taxon>
        <taxon>Tenebrionidae incertae sedis</taxon>
        <taxon>Tribolium</taxon>
    </lineage>
</organism>
<dbReference type="InParanoid" id="D7GYN0"/>
<dbReference type="Proteomes" id="UP000007266">
    <property type="component" value="Unassembled WGS sequence"/>
</dbReference>
<reference evidence="2 3" key="1">
    <citation type="journal article" date="2008" name="Nature">
        <title>The genome of the model beetle and pest Tribolium castaneum.</title>
        <authorList>
            <consortium name="Tribolium Genome Sequencing Consortium"/>
            <person name="Richards S."/>
            <person name="Gibbs R.A."/>
            <person name="Weinstock G.M."/>
            <person name="Brown S.J."/>
            <person name="Denell R."/>
            <person name="Beeman R.W."/>
            <person name="Gibbs R."/>
            <person name="Beeman R.W."/>
            <person name="Brown S.J."/>
            <person name="Bucher G."/>
            <person name="Friedrich M."/>
            <person name="Grimmelikhuijzen C.J."/>
            <person name="Klingler M."/>
            <person name="Lorenzen M."/>
            <person name="Richards S."/>
            <person name="Roth S."/>
            <person name="Schroder R."/>
            <person name="Tautz D."/>
            <person name="Zdobnov E.M."/>
            <person name="Muzny D."/>
            <person name="Gibbs R.A."/>
            <person name="Weinstock G.M."/>
            <person name="Attaway T."/>
            <person name="Bell S."/>
            <person name="Buhay C.J."/>
            <person name="Chandrabose M.N."/>
            <person name="Chavez D."/>
            <person name="Clerk-Blankenburg K.P."/>
            <person name="Cree A."/>
            <person name="Dao M."/>
            <person name="Davis C."/>
            <person name="Chacko J."/>
            <person name="Dinh H."/>
            <person name="Dugan-Rocha S."/>
            <person name="Fowler G."/>
            <person name="Garner T.T."/>
            <person name="Garnes J."/>
            <person name="Gnirke A."/>
            <person name="Hawes A."/>
            <person name="Hernandez J."/>
            <person name="Hines S."/>
            <person name="Holder M."/>
            <person name="Hume J."/>
            <person name="Jhangiani S.N."/>
            <person name="Joshi V."/>
            <person name="Khan Z.M."/>
            <person name="Jackson L."/>
            <person name="Kovar C."/>
            <person name="Kowis A."/>
            <person name="Lee S."/>
            <person name="Lewis L.R."/>
            <person name="Margolis J."/>
            <person name="Morgan M."/>
            <person name="Nazareth L.V."/>
            <person name="Nguyen N."/>
            <person name="Okwuonu G."/>
            <person name="Parker D."/>
            <person name="Richards S."/>
            <person name="Ruiz S.J."/>
            <person name="Santibanez J."/>
            <person name="Savard J."/>
            <person name="Scherer S.E."/>
            <person name="Schneider B."/>
            <person name="Sodergren E."/>
            <person name="Tautz D."/>
            <person name="Vattahil S."/>
            <person name="Villasana D."/>
            <person name="White C.S."/>
            <person name="Wright R."/>
            <person name="Park Y."/>
            <person name="Beeman R.W."/>
            <person name="Lord J."/>
            <person name="Oppert B."/>
            <person name="Lorenzen M."/>
            <person name="Brown S."/>
            <person name="Wang L."/>
            <person name="Savard J."/>
            <person name="Tautz D."/>
            <person name="Richards S."/>
            <person name="Weinstock G."/>
            <person name="Gibbs R.A."/>
            <person name="Liu Y."/>
            <person name="Worley K."/>
            <person name="Weinstock G."/>
            <person name="Elsik C.G."/>
            <person name="Reese J.T."/>
            <person name="Elhaik E."/>
            <person name="Landan G."/>
            <person name="Graur D."/>
            <person name="Arensburger P."/>
            <person name="Atkinson P."/>
            <person name="Beeman R.W."/>
            <person name="Beidler J."/>
            <person name="Brown S.J."/>
            <person name="Demuth J.P."/>
            <person name="Drury D.W."/>
            <person name="Du Y.Z."/>
            <person name="Fujiwara H."/>
            <person name="Lorenzen M."/>
            <person name="Maselli V."/>
            <person name="Osanai M."/>
            <person name="Park Y."/>
            <person name="Robertson H.M."/>
            <person name="Tu Z."/>
            <person name="Wang J.J."/>
            <person name="Wang S."/>
            <person name="Richards S."/>
            <person name="Song H."/>
            <person name="Zhang L."/>
            <person name="Sodergren E."/>
            <person name="Werner D."/>
            <person name="Stanke M."/>
            <person name="Morgenstern B."/>
            <person name="Solovyev V."/>
            <person name="Kosarev P."/>
            <person name="Brown G."/>
            <person name="Chen H.C."/>
            <person name="Ermolaeva O."/>
            <person name="Hlavina W."/>
            <person name="Kapustin Y."/>
            <person name="Kiryutin B."/>
            <person name="Kitts P."/>
            <person name="Maglott D."/>
            <person name="Pruitt K."/>
            <person name="Sapojnikov V."/>
            <person name="Souvorov A."/>
            <person name="Mackey A.J."/>
            <person name="Waterhouse R.M."/>
            <person name="Wyder S."/>
            <person name="Zdobnov E.M."/>
            <person name="Zdobnov E.M."/>
            <person name="Wyder S."/>
            <person name="Kriventseva E.V."/>
            <person name="Kadowaki T."/>
            <person name="Bork P."/>
            <person name="Aranda M."/>
            <person name="Bao R."/>
            <person name="Beermann A."/>
            <person name="Berns N."/>
            <person name="Bolognesi R."/>
            <person name="Bonneton F."/>
            <person name="Bopp D."/>
            <person name="Brown S.J."/>
            <person name="Bucher G."/>
            <person name="Butts T."/>
            <person name="Chaumot A."/>
            <person name="Denell R.E."/>
            <person name="Ferrier D.E."/>
            <person name="Friedrich M."/>
            <person name="Gordon C.M."/>
            <person name="Jindra M."/>
            <person name="Klingler M."/>
            <person name="Lan Q."/>
            <person name="Lattorff H.M."/>
            <person name="Laudet V."/>
            <person name="von Levetsow C."/>
            <person name="Liu Z."/>
            <person name="Lutz R."/>
            <person name="Lynch J.A."/>
            <person name="da Fonseca R.N."/>
            <person name="Posnien N."/>
            <person name="Reuter R."/>
            <person name="Roth S."/>
            <person name="Savard J."/>
            <person name="Schinko J.B."/>
            <person name="Schmitt C."/>
            <person name="Schoppmeier M."/>
            <person name="Schroder R."/>
            <person name="Shippy T.D."/>
            <person name="Simonnet F."/>
            <person name="Marques-Souza H."/>
            <person name="Tautz D."/>
            <person name="Tomoyasu Y."/>
            <person name="Trauner J."/>
            <person name="Van der Zee M."/>
            <person name="Vervoort M."/>
            <person name="Wittkopp N."/>
            <person name="Wimmer E.A."/>
            <person name="Yang X."/>
            <person name="Jones A.K."/>
            <person name="Sattelle D.B."/>
            <person name="Ebert P.R."/>
            <person name="Nelson D."/>
            <person name="Scott J.G."/>
            <person name="Beeman R.W."/>
            <person name="Muthukrishnan S."/>
            <person name="Kramer K.J."/>
            <person name="Arakane Y."/>
            <person name="Beeman R.W."/>
            <person name="Zhu Q."/>
            <person name="Hogenkamp D."/>
            <person name="Dixit R."/>
            <person name="Oppert B."/>
            <person name="Jiang H."/>
            <person name="Zou Z."/>
            <person name="Marshall J."/>
            <person name="Elpidina E."/>
            <person name="Vinokurov K."/>
            <person name="Oppert C."/>
            <person name="Zou Z."/>
            <person name="Evans J."/>
            <person name="Lu Z."/>
            <person name="Zhao P."/>
            <person name="Sumathipala N."/>
            <person name="Altincicek B."/>
            <person name="Vilcinskas A."/>
            <person name="Williams M."/>
            <person name="Hultmark D."/>
            <person name="Hetru C."/>
            <person name="Jiang H."/>
            <person name="Grimmelikhuijzen C.J."/>
            <person name="Hauser F."/>
            <person name="Cazzamali G."/>
            <person name="Williamson M."/>
            <person name="Park Y."/>
            <person name="Li B."/>
            <person name="Tanaka Y."/>
            <person name="Predel R."/>
            <person name="Neupert S."/>
            <person name="Schachtner J."/>
            <person name="Verleyen P."/>
            <person name="Raible F."/>
            <person name="Bork P."/>
            <person name="Friedrich M."/>
            <person name="Walden K.K."/>
            <person name="Robertson H.M."/>
            <person name="Angeli S."/>
            <person name="Foret S."/>
            <person name="Bucher G."/>
            <person name="Schuetz S."/>
            <person name="Maleszka R."/>
            <person name="Wimmer E.A."/>
            <person name="Beeman R.W."/>
            <person name="Lorenzen M."/>
            <person name="Tomoyasu Y."/>
            <person name="Miller S.C."/>
            <person name="Grossmann D."/>
            <person name="Bucher G."/>
        </authorList>
    </citation>
    <scope>NUCLEOTIDE SEQUENCE [LARGE SCALE GENOMIC DNA]</scope>
    <source>
        <strain evidence="2 3">Georgia GA2</strain>
    </source>
</reference>
<dbReference type="HOGENOM" id="CLU_2124248_0_0_1"/>
<proteinExistence type="predicted"/>
<keyword evidence="3" id="KW-1185">Reference proteome</keyword>
<evidence type="ECO:0000313" key="3">
    <source>
        <dbReference type="Proteomes" id="UP000007266"/>
    </source>
</evidence>
<evidence type="ECO:0000256" key="1">
    <source>
        <dbReference type="SAM" id="MobiDB-lite"/>
    </source>
</evidence>
<accession>D7GYN0</accession>